<sequence>MHMSTAHPKRDGRVKGRDGSSVRNWPTYAALVDLDEGTALEFTPAPHINGVVCAKLEAEDIEEEVSYWQNVVLCCVLGANPPYRFPELDIKYWGLQSLSKLGSMLGIPLKTDKFTKEKSMLKYARLLVEMPLDGSFPDYIEFANENNVLIRQPLKCCHCKMFGHTVEHCRRNLKGGNGGVAIRHIIKTSMGRSLVGFLETKVKEQNMAQVVRNTCYSWHWEHNATSNDKGRILICWHPKAYQF</sequence>
<evidence type="ECO:0000256" key="1">
    <source>
        <dbReference type="SAM" id="MobiDB-lite"/>
    </source>
</evidence>
<dbReference type="PANTHER" id="PTHR33233">
    <property type="entry name" value="ENDONUCLEASE/EXONUCLEASE/PHOSPHATASE"/>
    <property type="match status" value="1"/>
</dbReference>
<comment type="caution">
    <text evidence="2">The sequence shown here is derived from an EMBL/GenBank/DDBJ whole genome shotgun (WGS) entry which is preliminary data.</text>
</comment>
<dbReference type="AlphaFoldDB" id="A0A9Q1GI29"/>
<feature type="compositionally biased region" description="Basic and acidic residues" evidence="1">
    <location>
        <begin position="8"/>
        <end position="20"/>
    </location>
</feature>
<reference evidence="2" key="1">
    <citation type="submission" date="2022-04" db="EMBL/GenBank/DDBJ databases">
        <title>Carnegiea gigantea Genome sequencing and assembly v2.</title>
        <authorList>
            <person name="Copetti D."/>
            <person name="Sanderson M.J."/>
            <person name="Burquez A."/>
            <person name="Wojciechowski M.F."/>
        </authorList>
    </citation>
    <scope>NUCLEOTIDE SEQUENCE</scope>
    <source>
        <strain evidence="2">SGP5-SGP5p</strain>
        <tissue evidence="2">Aerial part</tissue>
    </source>
</reference>
<dbReference type="EMBL" id="JAKOGI010004325">
    <property type="protein sequence ID" value="KAJ8419834.1"/>
    <property type="molecule type" value="Genomic_DNA"/>
</dbReference>
<dbReference type="OrthoDB" id="425619at2759"/>
<evidence type="ECO:0000313" key="3">
    <source>
        <dbReference type="Proteomes" id="UP001153076"/>
    </source>
</evidence>
<dbReference type="PANTHER" id="PTHR33233:SF17">
    <property type="entry name" value="DUF4283 DOMAIN-CONTAINING PROTEIN"/>
    <property type="match status" value="1"/>
</dbReference>
<name>A0A9Q1GI29_9CARY</name>
<keyword evidence="3" id="KW-1185">Reference proteome</keyword>
<feature type="region of interest" description="Disordered" evidence="1">
    <location>
        <begin position="1"/>
        <end position="20"/>
    </location>
</feature>
<proteinExistence type="predicted"/>
<protein>
    <recommendedName>
        <fullName evidence="4">DUF4283 domain-containing protein</fullName>
    </recommendedName>
</protein>
<organism evidence="2 3">
    <name type="scientific">Carnegiea gigantea</name>
    <dbReference type="NCBI Taxonomy" id="171969"/>
    <lineage>
        <taxon>Eukaryota</taxon>
        <taxon>Viridiplantae</taxon>
        <taxon>Streptophyta</taxon>
        <taxon>Embryophyta</taxon>
        <taxon>Tracheophyta</taxon>
        <taxon>Spermatophyta</taxon>
        <taxon>Magnoliopsida</taxon>
        <taxon>eudicotyledons</taxon>
        <taxon>Gunneridae</taxon>
        <taxon>Pentapetalae</taxon>
        <taxon>Caryophyllales</taxon>
        <taxon>Cactineae</taxon>
        <taxon>Cactaceae</taxon>
        <taxon>Cactoideae</taxon>
        <taxon>Echinocereeae</taxon>
        <taxon>Carnegiea</taxon>
    </lineage>
</organism>
<accession>A0A9Q1GI29</accession>
<dbReference type="Proteomes" id="UP001153076">
    <property type="component" value="Unassembled WGS sequence"/>
</dbReference>
<gene>
    <name evidence="2" type="ORF">Cgig2_030511</name>
</gene>
<evidence type="ECO:0008006" key="4">
    <source>
        <dbReference type="Google" id="ProtNLM"/>
    </source>
</evidence>
<evidence type="ECO:0000313" key="2">
    <source>
        <dbReference type="EMBL" id="KAJ8419834.1"/>
    </source>
</evidence>